<name>A0ABT1NBB0_9FIRM</name>
<dbReference type="InterPro" id="IPR027434">
    <property type="entry name" value="Homing_endonucl"/>
</dbReference>
<gene>
    <name evidence="1" type="ORF">LJD61_02010</name>
</gene>
<evidence type="ECO:0008006" key="3">
    <source>
        <dbReference type="Google" id="ProtNLM"/>
    </source>
</evidence>
<evidence type="ECO:0000313" key="2">
    <source>
        <dbReference type="Proteomes" id="UP001651880"/>
    </source>
</evidence>
<proteinExistence type="predicted"/>
<dbReference type="RefSeq" id="WP_255225812.1">
    <property type="nucleotide sequence ID" value="NZ_JAJEKE010000001.1"/>
</dbReference>
<reference evidence="1 2" key="1">
    <citation type="submission" date="2021-10" db="EMBL/GenBank/DDBJ databases">
        <title>Lutispora strain m25 sp. nov., a thermophilic, non-spore-forming bacterium isolated from a lab-scale methanogenic bioreactor digesting anaerobic sludge.</title>
        <authorList>
            <person name="El Houari A."/>
            <person name="Mcdonald J."/>
        </authorList>
    </citation>
    <scope>NUCLEOTIDE SEQUENCE [LARGE SCALE GENOMIC DNA]</scope>
    <source>
        <strain evidence="2">m25</strain>
    </source>
</reference>
<organism evidence="1 2">
    <name type="scientific">Lutispora saccharofermentans</name>
    <dbReference type="NCBI Taxonomy" id="3024236"/>
    <lineage>
        <taxon>Bacteria</taxon>
        <taxon>Bacillati</taxon>
        <taxon>Bacillota</taxon>
        <taxon>Clostridia</taxon>
        <taxon>Lutisporales</taxon>
        <taxon>Lutisporaceae</taxon>
        <taxon>Lutispora</taxon>
    </lineage>
</organism>
<protein>
    <recommendedName>
        <fullName evidence="3">Homing endonuclease LAGLIDADG domain-containing protein</fullName>
    </recommendedName>
</protein>
<dbReference type="Proteomes" id="UP001651880">
    <property type="component" value="Unassembled WGS sequence"/>
</dbReference>
<accession>A0ABT1NBB0</accession>
<evidence type="ECO:0000313" key="1">
    <source>
        <dbReference type="EMBL" id="MCQ1528324.1"/>
    </source>
</evidence>
<dbReference type="SUPFAM" id="SSF55608">
    <property type="entry name" value="Homing endonucleases"/>
    <property type="match status" value="1"/>
</dbReference>
<comment type="caution">
    <text evidence="1">The sequence shown here is derived from an EMBL/GenBank/DDBJ whole genome shotgun (WGS) entry which is preliminary data.</text>
</comment>
<dbReference type="Gene3D" id="3.10.28.10">
    <property type="entry name" value="Homing endonucleases"/>
    <property type="match status" value="1"/>
</dbReference>
<keyword evidence="2" id="KW-1185">Reference proteome</keyword>
<dbReference type="EMBL" id="JAJEKE010000001">
    <property type="protein sequence ID" value="MCQ1528324.1"/>
    <property type="molecule type" value="Genomic_DNA"/>
</dbReference>
<sequence length="135" mass="15842">MEVQERAYIAGIIDGEGSIMLTRFHRNQHPAPCVTISSNSYELLLWIKQKTGLGRIITKKNYNPDAHKDSFTYITRYNEAISLLELIKPYLIIEQKRIRAHLILNEYKKLTPRNGRYSKEQLKAKEDLYEKFISV</sequence>